<dbReference type="PANTHER" id="PTHR11214:SF234">
    <property type="entry name" value="HEXOSYLTRANSFERASE"/>
    <property type="match status" value="1"/>
</dbReference>
<keyword evidence="8" id="KW-0735">Signal-anchor</keyword>
<evidence type="ECO:0000256" key="15">
    <source>
        <dbReference type="ARBA" id="ARBA00065824"/>
    </source>
</evidence>
<dbReference type="Pfam" id="PF01762">
    <property type="entry name" value="Galactosyl_T"/>
    <property type="match status" value="1"/>
</dbReference>
<gene>
    <name evidence="17" type="primary">B3GNT2</name>
    <name evidence="17" type="ORF">AMEX_G13476</name>
</gene>
<keyword evidence="12" id="KW-0325">Glycoprotein</keyword>
<evidence type="ECO:0000256" key="3">
    <source>
        <dbReference type="ARBA" id="ARBA00004922"/>
    </source>
</evidence>
<evidence type="ECO:0000256" key="10">
    <source>
        <dbReference type="ARBA" id="ARBA00023034"/>
    </source>
</evidence>
<accession>A0A8B9KSL7</accession>
<sequence length="467" mass="53237">MASCLCRYRRRILLCLCTPCILLACLFIYVALAVCLSMTPSNTPVGAPPLPPYFIASGATNSGLLAPYPINSFWKYELSNEAHWNMIQHVIDRQHNPILRPRNGSLGNYSRVDNSSADLTQQKPGCFPNYDVIWSLSDYFSLPSQMQRFVISMHCRDYPVIIDQPKVCGNASQQHQAEGLMLLLAIKSQAPNFENRQAIRKTWGRSGLVKGQVGKGGQVRRVFLLAKNQSGHDLDTVKKLKEESKKFGDIIMWDFLDAFFNLTLKDILFWDWFSKNCHNTRFVFKGDDDVFLRTPVLLDYLQKVEAEARLNGSRRGKPLEEFYVGEVITSAAPLRSKTTKYYIPDSFYKGMYPSYAGGGGVVYSGALVLRLLEVSKRVHLFPIDDVYLGMCLQRLGVIPTHHPAFLTFDFPNDEGKKPCAHHTIVLVHKRSPKEMRKLWVKTQNPSYKCRKVTLRKDPEKEIEKKET</sequence>
<name>A0A8B9KSL7_ASTMX</name>
<dbReference type="AlphaFoldDB" id="A0A8B9KSL7"/>
<dbReference type="PROSITE" id="PS51257">
    <property type="entry name" value="PROKAR_LIPOPROTEIN"/>
    <property type="match status" value="1"/>
</dbReference>
<dbReference type="EMBL" id="JAICCE010000010">
    <property type="protein sequence ID" value="KAG9272479.1"/>
    <property type="molecule type" value="Genomic_DNA"/>
</dbReference>
<evidence type="ECO:0000256" key="4">
    <source>
        <dbReference type="ARBA" id="ARBA00008661"/>
    </source>
</evidence>
<dbReference type="KEGG" id="amex:103036752"/>
<evidence type="ECO:0000313" key="17">
    <source>
        <dbReference type="EMBL" id="KAG9272479.1"/>
    </source>
</evidence>
<keyword evidence="10 16" id="KW-0333">Golgi apparatus</keyword>
<keyword evidence="13" id="KW-0464">Manganese</keyword>
<comment type="pathway">
    <text evidence="3">Protein modification; protein glycosylation.</text>
</comment>
<evidence type="ECO:0000256" key="2">
    <source>
        <dbReference type="ARBA" id="ARBA00004323"/>
    </source>
</evidence>
<dbReference type="FunFam" id="3.90.550.50:FF:000010">
    <property type="entry name" value="Hexosyltransferase"/>
    <property type="match status" value="1"/>
</dbReference>
<dbReference type="GO" id="GO:0008532">
    <property type="term" value="F:N-acetyllactosaminide beta-1,3-N-acetylglucosaminyltransferase activity"/>
    <property type="evidence" value="ECO:0007669"/>
    <property type="project" value="UniProtKB-EC"/>
</dbReference>
<evidence type="ECO:0000256" key="11">
    <source>
        <dbReference type="ARBA" id="ARBA00023136"/>
    </source>
</evidence>
<comment type="subcellular location">
    <subcellularLocation>
        <location evidence="2 16">Golgi apparatus membrane</location>
        <topology evidence="2 16">Single-pass type II membrane protein</topology>
    </subcellularLocation>
</comment>
<dbReference type="GO" id="GO:0030311">
    <property type="term" value="P:poly-N-acetyllactosamine biosynthetic process"/>
    <property type="evidence" value="ECO:0007669"/>
    <property type="project" value="TreeGrafter"/>
</dbReference>
<keyword evidence="7" id="KW-0812">Transmembrane</keyword>
<evidence type="ECO:0000256" key="9">
    <source>
        <dbReference type="ARBA" id="ARBA00022989"/>
    </source>
</evidence>
<reference evidence="18" key="2">
    <citation type="submission" date="2025-05" db="UniProtKB">
        <authorList>
            <consortium name="Ensembl"/>
        </authorList>
    </citation>
    <scope>IDENTIFICATION</scope>
</reference>
<comment type="catalytic activity">
    <reaction evidence="14">
        <text>a beta-D-galactosyl-(1-&gt;4)-N-acetyl-beta-D-glucosaminyl derivative + UDP-N-acetyl-alpha-D-glucosamine = an N-acetyl-beta-D-glucosaminyl-(1-&gt;3)-beta-D-galactosyl-(1-&gt;4)-N-acetyl-beta-D-glucosaminyl derivative + UDP + H(+)</text>
        <dbReference type="Rhea" id="RHEA:14389"/>
        <dbReference type="ChEBI" id="CHEBI:15378"/>
        <dbReference type="ChEBI" id="CHEBI:57705"/>
        <dbReference type="ChEBI" id="CHEBI:58223"/>
        <dbReference type="ChEBI" id="CHEBI:133507"/>
        <dbReference type="ChEBI" id="CHEBI:134090"/>
        <dbReference type="EC" id="2.4.1.149"/>
    </reaction>
</comment>
<protein>
    <recommendedName>
        <fullName evidence="16">Hexosyltransferase</fullName>
        <ecNumber evidence="16">2.4.1.-</ecNumber>
    </recommendedName>
</protein>
<keyword evidence="6" id="KW-0808">Transferase</keyword>
<comment type="similarity">
    <text evidence="4 16">Belongs to the glycosyltransferase 31 family.</text>
</comment>
<evidence type="ECO:0000313" key="19">
    <source>
        <dbReference type="Proteomes" id="UP000694621"/>
    </source>
</evidence>
<dbReference type="PANTHER" id="PTHR11214">
    <property type="entry name" value="BETA-1,3-N-ACETYLGLUCOSAMINYLTRANSFERASE"/>
    <property type="match status" value="1"/>
</dbReference>
<organism evidence="18 19">
    <name type="scientific">Astyanax mexicanus</name>
    <name type="common">Blind cave fish</name>
    <name type="synonym">Astyanax fasciatus mexicanus</name>
    <dbReference type="NCBI Taxonomy" id="7994"/>
    <lineage>
        <taxon>Eukaryota</taxon>
        <taxon>Metazoa</taxon>
        <taxon>Chordata</taxon>
        <taxon>Craniata</taxon>
        <taxon>Vertebrata</taxon>
        <taxon>Euteleostomi</taxon>
        <taxon>Actinopterygii</taxon>
        <taxon>Neopterygii</taxon>
        <taxon>Teleostei</taxon>
        <taxon>Ostariophysi</taxon>
        <taxon>Characiformes</taxon>
        <taxon>Characoidei</taxon>
        <taxon>Acestrorhamphidae</taxon>
        <taxon>Acestrorhamphinae</taxon>
        <taxon>Astyanax</taxon>
    </lineage>
</organism>
<keyword evidence="5 16" id="KW-0328">Glycosyltransferase</keyword>
<evidence type="ECO:0000256" key="12">
    <source>
        <dbReference type="ARBA" id="ARBA00023180"/>
    </source>
</evidence>
<evidence type="ECO:0000256" key="6">
    <source>
        <dbReference type="ARBA" id="ARBA00022679"/>
    </source>
</evidence>
<evidence type="ECO:0000256" key="5">
    <source>
        <dbReference type="ARBA" id="ARBA00022676"/>
    </source>
</evidence>
<evidence type="ECO:0000256" key="16">
    <source>
        <dbReference type="RuleBase" id="RU363063"/>
    </source>
</evidence>
<comment type="subunit">
    <text evidence="15">Interacts with B3GNT8; this interaction greatly increases B3GNT2 catalytic activity, independently of B3GNT8 enzymatic activity.</text>
</comment>
<evidence type="ECO:0000313" key="20">
    <source>
        <dbReference type="Proteomes" id="UP000752171"/>
    </source>
</evidence>
<dbReference type="GO" id="GO:0006493">
    <property type="term" value="P:protein O-linked glycosylation"/>
    <property type="evidence" value="ECO:0007669"/>
    <property type="project" value="TreeGrafter"/>
</dbReference>
<dbReference type="GO" id="GO:0000139">
    <property type="term" value="C:Golgi membrane"/>
    <property type="evidence" value="ECO:0007669"/>
    <property type="project" value="UniProtKB-SubCell"/>
</dbReference>
<evidence type="ECO:0000256" key="7">
    <source>
        <dbReference type="ARBA" id="ARBA00022692"/>
    </source>
</evidence>
<dbReference type="EC" id="2.4.1.-" evidence="16"/>
<comment type="cofactor">
    <cofactor evidence="1">
        <name>Mn(2+)</name>
        <dbReference type="ChEBI" id="CHEBI:29035"/>
    </cofactor>
</comment>
<dbReference type="Proteomes" id="UP000752171">
    <property type="component" value="Unassembled WGS sequence"/>
</dbReference>
<evidence type="ECO:0000256" key="8">
    <source>
        <dbReference type="ARBA" id="ARBA00022968"/>
    </source>
</evidence>
<evidence type="ECO:0000256" key="13">
    <source>
        <dbReference type="ARBA" id="ARBA00023211"/>
    </source>
</evidence>
<keyword evidence="11" id="KW-0472">Membrane</keyword>
<keyword evidence="9" id="KW-1133">Transmembrane helix</keyword>
<reference evidence="17 20" key="1">
    <citation type="submission" date="2021-07" db="EMBL/GenBank/DDBJ databases">
        <authorList>
            <person name="Imarazene B."/>
            <person name="Zahm M."/>
            <person name="Klopp C."/>
            <person name="Cabau C."/>
            <person name="Beille S."/>
            <person name="Jouanno E."/>
            <person name="Castinel A."/>
            <person name="Lluch J."/>
            <person name="Gil L."/>
            <person name="Kuchtly C."/>
            <person name="Lopez Roques C."/>
            <person name="Donnadieu C."/>
            <person name="Parrinello H."/>
            <person name="Journot L."/>
            <person name="Du K."/>
            <person name="Schartl M."/>
            <person name="Retaux S."/>
            <person name="Guiguen Y."/>
        </authorList>
    </citation>
    <scope>NUCLEOTIDE SEQUENCE [LARGE SCALE GENOMIC DNA]</scope>
    <source>
        <strain evidence="17">Pach_M1</strain>
        <tissue evidence="17">Testis</tissue>
    </source>
</reference>
<dbReference type="Ensembl" id="ENSAMXT00005044773.1">
    <property type="protein sequence ID" value="ENSAMXP00005041128.1"/>
    <property type="gene ID" value="ENSAMXG00005019255.1"/>
</dbReference>
<dbReference type="OrthoDB" id="2139606at2759"/>
<proteinExistence type="inferred from homology"/>
<dbReference type="InterPro" id="IPR002659">
    <property type="entry name" value="Glyco_trans_31"/>
</dbReference>
<dbReference type="Proteomes" id="UP000694621">
    <property type="component" value="Unplaced"/>
</dbReference>
<evidence type="ECO:0000256" key="1">
    <source>
        <dbReference type="ARBA" id="ARBA00001936"/>
    </source>
</evidence>
<evidence type="ECO:0000256" key="14">
    <source>
        <dbReference type="ARBA" id="ARBA00050470"/>
    </source>
</evidence>
<dbReference type="Gene3D" id="3.90.550.50">
    <property type="match status" value="1"/>
</dbReference>
<evidence type="ECO:0000313" key="18">
    <source>
        <dbReference type="Ensembl" id="ENSAMXP00005041128.1"/>
    </source>
</evidence>